<dbReference type="InterPro" id="IPR029063">
    <property type="entry name" value="SAM-dependent_MTases_sf"/>
</dbReference>
<dbReference type="FunFam" id="3.40.50.150:FF:000152">
    <property type="entry name" value="S-adenosyl-L-methionine-dependent methyltransferase"/>
    <property type="match status" value="1"/>
</dbReference>
<evidence type="ECO:0000256" key="6">
    <source>
        <dbReference type="RuleBase" id="RU362030"/>
    </source>
</evidence>
<dbReference type="EC" id="2.1.1.-" evidence="6"/>
<dbReference type="Proteomes" id="UP000198875">
    <property type="component" value="Unassembled WGS sequence"/>
</dbReference>
<name>A0A0U0W6H9_MYCBE</name>
<dbReference type="PANTHER" id="PTHR43619:SF2">
    <property type="entry name" value="S-ADENOSYL-L-METHIONINE-DEPENDENT METHYLTRANSFERASES SUPERFAMILY PROTEIN"/>
    <property type="match status" value="1"/>
</dbReference>
<dbReference type="AlphaFoldDB" id="A0A0U0W6H9"/>
<dbReference type="SUPFAM" id="SSF53335">
    <property type="entry name" value="S-adenosyl-L-methionine-dependent methyltransferases"/>
    <property type="match status" value="1"/>
</dbReference>
<proteinExistence type="inferred from homology"/>
<keyword evidence="4 7" id="KW-0808">Transferase</keyword>
<reference evidence="7 8" key="1">
    <citation type="submission" date="2015-03" db="EMBL/GenBank/DDBJ databases">
        <authorList>
            <person name="Murphy D."/>
        </authorList>
    </citation>
    <scope>NUCLEOTIDE SEQUENCE [LARGE SCALE GENOMIC DNA]</scope>
    <source>
        <strain evidence="7 8">DSM 44277</strain>
    </source>
</reference>
<dbReference type="NCBIfam" id="TIGR00027">
    <property type="entry name" value="mthyl_TIGR00027"/>
    <property type="match status" value="1"/>
</dbReference>
<evidence type="ECO:0000256" key="2">
    <source>
        <dbReference type="ARBA" id="ARBA00008138"/>
    </source>
</evidence>
<sequence length="314" mass="34730">MPRTENDSWDITQSVGATALGVAAARAAETESENPLINDPFARVFVDAAGKGIWSMYADPALLAKAIEIEPDVRPRIQLMIDFMATRTAFFDEFFLGAADAGVRQVVILAAGLDSRTWRLPWPNDTIVYELDQPKVLEFKAETLANHGAQPAAHLVNVPIDLRQDWPKALQEAGFDPSRPAVWSAEGLVRYLPAQAQDLLFERVHSLSADGSWLASNVPGEGFTDPELVRRQREDMQRMRAAAAKVVNAEITDFNDLWYPEERTPVDAWLREHGWDVSTATFAELMARYGRTVPPGAGTAMPPTLYVSAQRRAG</sequence>
<keyword evidence="3 6" id="KW-0489">Methyltransferase</keyword>
<dbReference type="OrthoDB" id="9806164at2"/>
<dbReference type="InterPro" id="IPR011610">
    <property type="entry name" value="SAM_mthyl_Trfase_ML2640-like"/>
</dbReference>
<organism evidence="7 8">
    <name type="scientific">Mycobacterium bohemicum DSM 44277</name>
    <dbReference type="NCBI Taxonomy" id="1236609"/>
    <lineage>
        <taxon>Bacteria</taxon>
        <taxon>Bacillati</taxon>
        <taxon>Actinomycetota</taxon>
        <taxon>Actinomycetes</taxon>
        <taxon>Mycobacteriales</taxon>
        <taxon>Mycobacteriaceae</taxon>
        <taxon>Mycobacterium</taxon>
    </lineage>
</organism>
<protein>
    <recommendedName>
        <fullName evidence="6">S-adenosyl-L-methionine-dependent methyltransferase</fullName>
        <ecNumber evidence="6">2.1.1.-</ecNumber>
    </recommendedName>
</protein>
<dbReference type="Pfam" id="PF04072">
    <property type="entry name" value="LCM"/>
    <property type="match status" value="1"/>
</dbReference>
<evidence type="ECO:0000256" key="5">
    <source>
        <dbReference type="ARBA" id="ARBA00022691"/>
    </source>
</evidence>
<accession>A0A0U0W6H9</accession>
<evidence type="ECO:0000313" key="8">
    <source>
        <dbReference type="Proteomes" id="UP000198875"/>
    </source>
</evidence>
<evidence type="ECO:0000256" key="1">
    <source>
        <dbReference type="ARBA" id="ARBA00003907"/>
    </source>
</evidence>
<evidence type="ECO:0000313" key="7">
    <source>
        <dbReference type="EMBL" id="CPR10908.1"/>
    </source>
</evidence>
<keyword evidence="5 6" id="KW-0949">S-adenosyl-L-methionine</keyword>
<dbReference type="GO" id="GO:0032259">
    <property type="term" value="P:methylation"/>
    <property type="evidence" value="ECO:0007669"/>
    <property type="project" value="UniProtKB-KW"/>
</dbReference>
<dbReference type="InterPro" id="IPR007213">
    <property type="entry name" value="Ppm1/Ppm2/Tcmp"/>
</dbReference>
<dbReference type="Gene3D" id="3.40.50.150">
    <property type="entry name" value="Vaccinia Virus protein VP39"/>
    <property type="match status" value="1"/>
</dbReference>
<gene>
    <name evidence="7" type="ORF">BN971_02182</name>
</gene>
<comment type="function">
    <text evidence="1 6">Exhibits S-adenosyl-L-methionine-dependent methyltransferase activity.</text>
</comment>
<evidence type="ECO:0000256" key="4">
    <source>
        <dbReference type="ARBA" id="ARBA00022679"/>
    </source>
</evidence>
<dbReference type="PANTHER" id="PTHR43619">
    <property type="entry name" value="S-ADENOSYL-L-METHIONINE-DEPENDENT METHYLTRANSFERASE YKTD-RELATED"/>
    <property type="match status" value="1"/>
</dbReference>
<dbReference type="RefSeq" id="WP_085183353.1">
    <property type="nucleotide sequence ID" value="NZ_CSTD01000002.1"/>
</dbReference>
<dbReference type="EMBL" id="CSTD01000002">
    <property type="protein sequence ID" value="CPR10908.1"/>
    <property type="molecule type" value="Genomic_DNA"/>
</dbReference>
<evidence type="ECO:0000256" key="3">
    <source>
        <dbReference type="ARBA" id="ARBA00022603"/>
    </source>
</evidence>
<comment type="similarity">
    <text evidence="2 6">Belongs to the UPF0677 family.</text>
</comment>
<dbReference type="GO" id="GO:0008168">
    <property type="term" value="F:methyltransferase activity"/>
    <property type="evidence" value="ECO:0007669"/>
    <property type="project" value="UniProtKB-UniRule"/>
</dbReference>